<reference evidence="4 5" key="1">
    <citation type="submission" date="2023-04" db="EMBL/GenBank/DDBJ databases">
        <title>Luteimonas sp. M1R5S18.</title>
        <authorList>
            <person name="Sun J.-Q."/>
        </authorList>
    </citation>
    <scope>NUCLEOTIDE SEQUENCE [LARGE SCALE GENOMIC DNA]</scope>
    <source>
        <strain evidence="4 5">M1R5S18</strain>
    </source>
</reference>
<feature type="transmembrane region" description="Helical" evidence="2">
    <location>
        <begin position="62"/>
        <end position="94"/>
    </location>
</feature>
<feature type="region of interest" description="Disordered" evidence="1">
    <location>
        <begin position="632"/>
        <end position="658"/>
    </location>
</feature>
<dbReference type="Pfam" id="PF13559">
    <property type="entry name" value="DUF4129"/>
    <property type="match status" value="1"/>
</dbReference>
<dbReference type="PANTHER" id="PTHR42736:SF1">
    <property type="entry name" value="PROTEIN-GLUTAMINE GAMMA-GLUTAMYLTRANSFERASE"/>
    <property type="match status" value="1"/>
</dbReference>
<sequence>MARADAPPLSKAGRTWTLAAGATCLLPLLPQLPPGISATAVAVAVVVGALSRRRPLPNWLRVLLAIALVGGVLATFRFALGRDVACALLAMMLALKPGELASVRDARSLIGFALFAPFSTFLLDQGPLSLLLGLAGATCALVALLQLSADESGDHSTSTARQRMTTVARLVAIGLPLALAAFWLFPRMGSPLWGVPDRVLSRPGLSDEMAPGEWLDMMNDDRPALRVTFQGTTPPTSQMYWRGPVLLDFDGRTWRRARDMERRAVPEATAGPTVWRYLMEVEPTERDTLVALELVRETPPGVRQTSEYVLRSDRALTSVTRWRMSAAAPLRFDAELAPDTRSRALALPDGFNPRTLALASQWRSEHGPAGDIAIVNRALQMVRDEFGYTLSTPLPGRHAADEFLFDWKQGFCEHFSSAFVVLMRAAGIPSRVVTGYAGGRRNPIGNYWIVRNEDAHAWAEVWLQGRGWVRVDPTAAVAPERIYDTIDDRAGGGGFGGLPGVTPMLDLGDWLRRGWNDLVLGFDAARQLAILRPVGLENTGTRGLVALFAACAGLALAWMLWLTARAERSGDPVLRAWHRLGRRYAHLGLAREPHEPAMAWAARVAAAYPDGAGTLRALAARFTRWRYAPGAGAGDPRPLIRDLRGHRPARPARPDTPP</sequence>
<comment type="caution">
    <text evidence="4">The sequence shown here is derived from an EMBL/GenBank/DDBJ whole genome shotgun (WGS) entry which is preliminary data.</text>
</comment>
<keyword evidence="2" id="KW-0472">Membrane</keyword>
<keyword evidence="5" id="KW-1185">Reference proteome</keyword>
<dbReference type="InterPro" id="IPR002931">
    <property type="entry name" value="Transglutaminase-like"/>
</dbReference>
<keyword evidence="2" id="KW-1133">Transmembrane helix</keyword>
<dbReference type="PANTHER" id="PTHR42736">
    <property type="entry name" value="PROTEIN-GLUTAMINE GAMMA-GLUTAMYLTRANSFERASE"/>
    <property type="match status" value="1"/>
</dbReference>
<evidence type="ECO:0000259" key="3">
    <source>
        <dbReference type="SMART" id="SM00460"/>
    </source>
</evidence>
<feature type="transmembrane region" description="Helical" evidence="2">
    <location>
        <begin position="543"/>
        <end position="562"/>
    </location>
</feature>
<dbReference type="InterPro" id="IPR052901">
    <property type="entry name" value="Bact_TGase-like"/>
</dbReference>
<dbReference type="Proteomes" id="UP001156831">
    <property type="component" value="Unassembled WGS sequence"/>
</dbReference>
<dbReference type="InterPro" id="IPR038765">
    <property type="entry name" value="Papain-like_cys_pep_sf"/>
</dbReference>
<feature type="transmembrane region" description="Helical" evidence="2">
    <location>
        <begin position="129"/>
        <end position="147"/>
    </location>
</feature>
<evidence type="ECO:0000256" key="2">
    <source>
        <dbReference type="SAM" id="Phobius"/>
    </source>
</evidence>
<gene>
    <name evidence="4" type="ORF">QFW80_07055</name>
</gene>
<name>A0ABT6JID5_9GAMM</name>
<dbReference type="Pfam" id="PF01841">
    <property type="entry name" value="Transglut_core"/>
    <property type="match status" value="1"/>
</dbReference>
<evidence type="ECO:0000256" key="1">
    <source>
        <dbReference type="SAM" id="MobiDB-lite"/>
    </source>
</evidence>
<protein>
    <submittedName>
        <fullName evidence="4">DUF3488 and transglutaminase-like domain-containing protein</fullName>
    </submittedName>
</protein>
<dbReference type="EMBL" id="JARXRN010000021">
    <property type="protein sequence ID" value="MDH5830277.1"/>
    <property type="molecule type" value="Genomic_DNA"/>
</dbReference>
<dbReference type="SUPFAM" id="SSF54001">
    <property type="entry name" value="Cysteine proteinases"/>
    <property type="match status" value="1"/>
</dbReference>
<dbReference type="InterPro" id="IPR025403">
    <property type="entry name" value="TgpA-like_C"/>
</dbReference>
<dbReference type="SMART" id="SM00460">
    <property type="entry name" value="TGc"/>
    <property type="match status" value="1"/>
</dbReference>
<proteinExistence type="predicted"/>
<dbReference type="Gene3D" id="3.10.620.30">
    <property type="match status" value="1"/>
</dbReference>
<feature type="transmembrane region" description="Helical" evidence="2">
    <location>
        <begin position="167"/>
        <end position="185"/>
    </location>
</feature>
<evidence type="ECO:0000313" key="4">
    <source>
        <dbReference type="EMBL" id="MDH5830277.1"/>
    </source>
</evidence>
<dbReference type="RefSeq" id="WP_280600866.1">
    <property type="nucleotide sequence ID" value="NZ_JARXRN010000021.1"/>
</dbReference>
<organism evidence="4 5">
    <name type="scientific">Luteimonas rhizosphaericola</name>
    <dbReference type="NCBI Taxonomy" id="3042024"/>
    <lineage>
        <taxon>Bacteria</taxon>
        <taxon>Pseudomonadati</taxon>
        <taxon>Pseudomonadota</taxon>
        <taxon>Gammaproteobacteria</taxon>
        <taxon>Lysobacterales</taxon>
        <taxon>Lysobacteraceae</taxon>
        <taxon>Luteimonas</taxon>
    </lineage>
</organism>
<evidence type="ECO:0000313" key="5">
    <source>
        <dbReference type="Proteomes" id="UP001156831"/>
    </source>
</evidence>
<accession>A0ABT6JID5</accession>
<keyword evidence="2" id="KW-0812">Transmembrane</keyword>
<dbReference type="Pfam" id="PF11992">
    <property type="entry name" value="TgpA_N"/>
    <property type="match status" value="1"/>
</dbReference>
<feature type="domain" description="Transglutaminase-like" evidence="3">
    <location>
        <begin position="404"/>
        <end position="475"/>
    </location>
</feature>
<dbReference type="InterPro" id="IPR021878">
    <property type="entry name" value="TgpA_N"/>
</dbReference>